<organism evidence="1 2">
    <name type="scientific">Epicoccum nigrum</name>
    <name type="common">Soil fungus</name>
    <name type="synonym">Epicoccum purpurascens</name>
    <dbReference type="NCBI Taxonomy" id="105696"/>
    <lineage>
        <taxon>Eukaryota</taxon>
        <taxon>Fungi</taxon>
        <taxon>Dikarya</taxon>
        <taxon>Ascomycota</taxon>
        <taxon>Pezizomycotina</taxon>
        <taxon>Dothideomycetes</taxon>
        <taxon>Pleosporomycetidae</taxon>
        <taxon>Pleosporales</taxon>
        <taxon>Pleosporineae</taxon>
        <taxon>Didymellaceae</taxon>
        <taxon>Epicoccum</taxon>
    </lineage>
</organism>
<reference evidence="1 2" key="1">
    <citation type="journal article" date="2017" name="Genome Announc.">
        <title>Genome sequence of the saprophytic ascomycete Epicoccum nigrum ICMP 19927 strain isolated from New Zealand.</title>
        <authorList>
            <person name="Fokin M."/>
            <person name="Fleetwood D."/>
            <person name="Weir B.S."/>
            <person name="Villas-Boas S.G."/>
        </authorList>
    </citation>
    <scope>NUCLEOTIDE SEQUENCE [LARGE SCALE GENOMIC DNA]</scope>
    <source>
        <strain evidence="1 2">ICMP 19927</strain>
    </source>
</reference>
<dbReference type="EMBL" id="KZ107840">
    <property type="protein sequence ID" value="OSS51954.1"/>
    <property type="molecule type" value="Genomic_DNA"/>
</dbReference>
<keyword evidence="2" id="KW-1185">Reference proteome</keyword>
<dbReference type="Proteomes" id="UP000193240">
    <property type="component" value="Unassembled WGS sequence"/>
</dbReference>
<dbReference type="InParanoid" id="A0A1Y2M756"/>
<protein>
    <submittedName>
        <fullName evidence="1">Uncharacterized protein</fullName>
    </submittedName>
</protein>
<gene>
    <name evidence="1" type="ORF">B5807_03932</name>
</gene>
<dbReference type="AlphaFoldDB" id="A0A1Y2M756"/>
<name>A0A1Y2M756_EPING</name>
<proteinExistence type="predicted"/>
<evidence type="ECO:0000313" key="1">
    <source>
        <dbReference type="EMBL" id="OSS51954.1"/>
    </source>
</evidence>
<evidence type="ECO:0000313" key="2">
    <source>
        <dbReference type="Proteomes" id="UP000193240"/>
    </source>
</evidence>
<accession>A0A1Y2M756</accession>
<sequence>MAGRGVASAMQLRHENAYKTPSLTKPRAQAATVSAAAVFKNQKIDASKDRIAQPSKKKLTAKLNREEHEEDEHPSALAFKEASQDYRCQLYDNTVARINQDLETLLSNLYEGNLEVVSSDPVSDAP</sequence>